<dbReference type="Proteomes" id="UP000724874">
    <property type="component" value="Unassembled WGS sequence"/>
</dbReference>
<accession>A0A9P5NGH0</accession>
<gene>
    <name evidence="3" type="ORF">CPB84DRAFT_224139</name>
</gene>
<evidence type="ECO:0000313" key="4">
    <source>
        <dbReference type="Proteomes" id="UP000724874"/>
    </source>
</evidence>
<reference evidence="3" key="1">
    <citation type="submission" date="2020-11" db="EMBL/GenBank/DDBJ databases">
        <authorList>
            <consortium name="DOE Joint Genome Institute"/>
            <person name="Ahrendt S."/>
            <person name="Riley R."/>
            <person name="Andreopoulos W."/>
            <person name="LaButti K."/>
            <person name="Pangilinan J."/>
            <person name="Ruiz-duenas F.J."/>
            <person name="Barrasa J.M."/>
            <person name="Sanchez-Garcia M."/>
            <person name="Camarero S."/>
            <person name="Miyauchi S."/>
            <person name="Serrano A."/>
            <person name="Linde D."/>
            <person name="Babiker R."/>
            <person name="Drula E."/>
            <person name="Ayuso-Fernandez I."/>
            <person name="Pacheco R."/>
            <person name="Padilla G."/>
            <person name="Ferreira P."/>
            <person name="Barriuso J."/>
            <person name="Kellner H."/>
            <person name="Castanera R."/>
            <person name="Alfaro M."/>
            <person name="Ramirez L."/>
            <person name="Pisabarro A.G."/>
            <person name="Kuo A."/>
            <person name="Tritt A."/>
            <person name="Lipzen A."/>
            <person name="He G."/>
            <person name="Yan M."/>
            <person name="Ng V."/>
            <person name="Cullen D."/>
            <person name="Martin F."/>
            <person name="Rosso M.-N."/>
            <person name="Henrissat B."/>
            <person name="Hibbett D."/>
            <person name="Martinez A.T."/>
            <person name="Grigoriev I.V."/>
        </authorList>
    </citation>
    <scope>NUCLEOTIDE SEQUENCE</scope>
    <source>
        <strain evidence="3">AH 44721</strain>
    </source>
</reference>
<evidence type="ECO:0000313" key="3">
    <source>
        <dbReference type="EMBL" id="KAF8882187.1"/>
    </source>
</evidence>
<dbReference type="GO" id="GO:0006032">
    <property type="term" value="P:chitin catabolic process"/>
    <property type="evidence" value="ECO:0007669"/>
    <property type="project" value="InterPro"/>
</dbReference>
<proteinExistence type="predicted"/>
<dbReference type="AlphaFoldDB" id="A0A9P5NGH0"/>
<protein>
    <recommendedName>
        <fullName evidence="2">Carbohydrate-binding module family 19 domain-containing protein</fullName>
    </recommendedName>
</protein>
<dbReference type="Pfam" id="PF03427">
    <property type="entry name" value="CBM_19"/>
    <property type="match status" value="1"/>
</dbReference>
<sequence>MPSKINCALAFSAIFSIVNSVQSAPTFQARDDGYGSSASNAAIIVSSSVAATTSATSAAASNHASVTATIAATPASTPSLDGSVPDFVKQNGLAAQKLNLEFSNLTATDSCQTEQMACIQGQFAQCVSGKWILSPCGGGLTCFALPNVNKNGTSLICDNKTMLFSASKPQVSPEGLMGPIRLHRLRVPHPQTMTLMLQMEMMNAKTKTTTPPQRPPSLPLRFPLNWPHRLLQAWAIPLHLLSWRQVINHRSLLLTLPSPLSSLLSDRQLLSLQGIYHHHPQSTSVQCLVGFSVRHSGCDRPFRS</sequence>
<feature type="chain" id="PRO_5040286161" description="Carbohydrate-binding module family 19 domain-containing protein" evidence="1">
    <location>
        <begin position="24"/>
        <end position="304"/>
    </location>
</feature>
<evidence type="ECO:0000256" key="1">
    <source>
        <dbReference type="SAM" id="SignalP"/>
    </source>
</evidence>
<dbReference type="EMBL" id="JADNYJ010000125">
    <property type="protein sequence ID" value="KAF8882187.1"/>
    <property type="molecule type" value="Genomic_DNA"/>
</dbReference>
<keyword evidence="1" id="KW-0732">Signal</keyword>
<dbReference type="GO" id="GO:0008061">
    <property type="term" value="F:chitin binding"/>
    <property type="evidence" value="ECO:0007669"/>
    <property type="project" value="InterPro"/>
</dbReference>
<dbReference type="InterPro" id="IPR005089">
    <property type="entry name" value="CBM19"/>
</dbReference>
<evidence type="ECO:0000259" key="2">
    <source>
        <dbReference type="Pfam" id="PF03427"/>
    </source>
</evidence>
<comment type="caution">
    <text evidence="3">The sequence shown here is derived from an EMBL/GenBank/DDBJ whole genome shotgun (WGS) entry which is preliminary data.</text>
</comment>
<organism evidence="3 4">
    <name type="scientific">Gymnopilus junonius</name>
    <name type="common">Spectacular rustgill mushroom</name>
    <name type="synonym">Gymnopilus spectabilis subsp. junonius</name>
    <dbReference type="NCBI Taxonomy" id="109634"/>
    <lineage>
        <taxon>Eukaryota</taxon>
        <taxon>Fungi</taxon>
        <taxon>Dikarya</taxon>
        <taxon>Basidiomycota</taxon>
        <taxon>Agaricomycotina</taxon>
        <taxon>Agaricomycetes</taxon>
        <taxon>Agaricomycetidae</taxon>
        <taxon>Agaricales</taxon>
        <taxon>Agaricineae</taxon>
        <taxon>Hymenogastraceae</taxon>
        <taxon>Gymnopilus</taxon>
    </lineage>
</organism>
<feature type="signal peptide" evidence="1">
    <location>
        <begin position="1"/>
        <end position="23"/>
    </location>
</feature>
<dbReference type="OrthoDB" id="2362516at2759"/>
<keyword evidence="4" id="KW-1185">Reference proteome</keyword>
<name>A0A9P5NGH0_GYMJU</name>
<feature type="domain" description="Carbohydrate-binding module family 19" evidence="2">
    <location>
        <begin position="102"/>
        <end position="143"/>
    </location>
</feature>